<gene>
    <name evidence="1" type="ORF">H257_07245</name>
</gene>
<dbReference type="OrthoDB" id="71244at2759"/>
<dbReference type="RefSeq" id="XP_009831006.1">
    <property type="nucleotide sequence ID" value="XM_009832704.1"/>
</dbReference>
<dbReference type="VEuPathDB" id="FungiDB:H257_07245"/>
<dbReference type="GO" id="GO:0061640">
    <property type="term" value="P:cytoskeleton-dependent cytokinesis"/>
    <property type="evidence" value="ECO:0007669"/>
    <property type="project" value="InterPro"/>
</dbReference>
<accession>W4GHI9</accession>
<evidence type="ECO:0000313" key="1">
    <source>
        <dbReference type="EMBL" id="ETV79165.1"/>
    </source>
</evidence>
<dbReference type="GO" id="GO:0005869">
    <property type="term" value="C:dynactin complex"/>
    <property type="evidence" value="ECO:0007669"/>
    <property type="project" value="InterPro"/>
</dbReference>
<dbReference type="EMBL" id="KI913128">
    <property type="protein sequence ID" value="ETV79165.1"/>
    <property type="molecule type" value="Genomic_DNA"/>
</dbReference>
<name>W4GHI9_APHAT</name>
<reference evidence="1" key="1">
    <citation type="submission" date="2013-12" db="EMBL/GenBank/DDBJ databases">
        <title>The Genome Sequence of Aphanomyces astaci APO3.</title>
        <authorList>
            <consortium name="The Broad Institute Genomics Platform"/>
            <person name="Russ C."/>
            <person name="Tyler B."/>
            <person name="van West P."/>
            <person name="Dieguez-Uribeondo J."/>
            <person name="Young S.K."/>
            <person name="Zeng Q."/>
            <person name="Gargeya S."/>
            <person name="Fitzgerald M."/>
            <person name="Abouelleil A."/>
            <person name="Alvarado L."/>
            <person name="Chapman S.B."/>
            <person name="Gainer-Dewar J."/>
            <person name="Goldberg J."/>
            <person name="Griggs A."/>
            <person name="Gujja S."/>
            <person name="Hansen M."/>
            <person name="Howarth C."/>
            <person name="Imamovic A."/>
            <person name="Ireland A."/>
            <person name="Larimer J."/>
            <person name="McCowan C."/>
            <person name="Murphy C."/>
            <person name="Pearson M."/>
            <person name="Poon T.W."/>
            <person name="Priest M."/>
            <person name="Roberts A."/>
            <person name="Saif S."/>
            <person name="Shea T."/>
            <person name="Sykes S."/>
            <person name="Wortman J."/>
            <person name="Nusbaum C."/>
            <person name="Birren B."/>
        </authorList>
    </citation>
    <scope>NUCLEOTIDE SEQUENCE [LARGE SCALE GENOMIC DNA]</scope>
    <source>
        <strain evidence="1">APO3</strain>
    </source>
</reference>
<evidence type="ECO:0008006" key="2">
    <source>
        <dbReference type="Google" id="ProtNLM"/>
    </source>
</evidence>
<dbReference type="Pfam" id="PF07426">
    <property type="entry name" value="Dynactin_p22"/>
    <property type="match status" value="1"/>
</dbReference>
<sequence>MEVEVAALERRVAALQSRLGFHASDDRAIPLQTRLHDLSEKLTRIEGSIDPPHMPSLHAAYQRHEKVLRPDVLETLSEHGSASSQQWKKAIVLTSQESVDKLAAQAQRLKELDAAVLHAKFPTLSQDVHLALNRVETQNLLVTRQVLAQHQAVESLLTQYAAIVHGMSKKFQLYDAHVRHLEKKAGVQA</sequence>
<organism evidence="1">
    <name type="scientific">Aphanomyces astaci</name>
    <name type="common">Crayfish plague agent</name>
    <dbReference type="NCBI Taxonomy" id="112090"/>
    <lineage>
        <taxon>Eukaryota</taxon>
        <taxon>Sar</taxon>
        <taxon>Stramenopiles</taxon>
        <taxon>Oomycota</taxon>
        <taxon>Saprolegniomycetes</taxon>
        <taxon>Saprolegniales</taxon>
        <taxon>Verrucalvaceae</taxon>
        <taxon>Aphanomyces</taxon>
    </lineage>
</organism>
<dbReference type="AlphaFoldDB" id="W4GHI9"/>
<dbReference type="InterPro" id="IPR009991">
    <property type="entry name" value="DCTN3"/>
</dbReference>
<proteinExistence type="predicted"/>
<dbReference type="GeneID" id="20809241"/>
<protein>
    <recommendedName>
        <fullName evidence="2">Dynactin subunit 3</fullName>
    </recommendedName>
</protein>